<feature type="active site" evidence="1">
    <location>
        <position position="47"/>
    </location>
</feature>
<gene>
    <name evidence="2" type="ORF">KY5_0212</name>
</gene>
<reference evidence="2 3" key="1">
    <citation type="submission" date="2017-08" db="EMBL/GenBank/DDBJ databases">
        <title>Complete Genome Sequence of Streptomyces formicae KY5, the formicamycin producer.</title>
        <authorList>
            <person name="Holmes N.A."/>
            <person name="Devine R."/>
            <person name="Qin Z."/>
            <person name="Seipke R.F."/>
            <person name="Wilkinson B."/>
            <person name="Hutchings M.I."/>
        </authorList>
    </citation>
    <scope>NUCLEOTIDE SEQUENCE [LARGE SCALE GENOMIC DNA]</scope>
    <source>
        <strain evidence="2 3">KY5</strain>
    </source>
</reference>
<evidence type="ECO:0000313" key="2">
    <source>
        <dbReference type="EMBL" id="ATL25230.1"/>
    </source>
</evidence>
<evidence type="ECO:0000313" key="3">
    <source>
        <dbReference type="Proteomes" id="UP000221011"/>
    </source>
</evidence>
<name>A0A291Q0I2_9ACTN</name>
<dbReference type="SUPFAM" id="SSF54506">
    <property type="entry name" value="Diaminopimelate epimerase-like"/>
    <property type="match status" value="1"/>
</dbReference>
<accession>A0A291Q0I2</accession>
<dbReference type="KEGG" id="sfk:KY5_0212"/>
<evidence type="ECO:0000256" key="1">
    <source>
        <dbReference type="PIRSR" id="PIRSR016184-1"/>
    </source>
</evidence>
<dbReference type="PIRSF" id="PIRSF016184">
    <property type="entry name" value="PhzC_PhzF"/>
    <property type="match status" value="1"/>
</dbReference>
<dbReference type="Gene3D" id="3.10.310.10">
    <property type="entry name" value="Diaminopimelate Epimerase, Chain A, domain 1"/>
    <property type="match status" value="2"/>
</dbReference>
<keyword evidence="3" id="KW-1185">Reference proteome</keyword>
<dbReference type="EMBL" id="CP022685">
    <property type="protein sequence ID" value="ATL25230.1"/>
    <property type="molecule type" value="Genomic_DNA"/>
</dbReference>
<dbReference type="Proteomes" id="UP000221011">
    <property type="component" value="Chromosome"/>
</dbReference>
<organism evidence="2 3">
    <name type="scientific">Streptomyces formicae</name>
    <dbReference type="NCBI Taxonomy" id="1616117"/>
    <lineage>
        <taxon>Bacteria</taxon>
        <taxon>Bacillati</taxon>
        <taxon>Actinomycetota</taxon>
        <taxon>Actinomycetes</taxon>
        <taxon>Kitasatosporales</taxon>
        <taxon>Streptomycetaceae</taxon>
        <taxon>Streptomyces</taxon>
    </lineage>
</organism>
<dbReference type="AlphaFoldDB" id="A0A291Q0I2"/>
<proteinExistence type="predicted"/>
<dbReference type="Pfam" id="PF02567">
    <property type="entry name" value="PhzC-PhzF"/>
    <property type="match status" value="1"/>
</dbReference>
<protein>
    <submittedName>
        <fullName evidence="2">Phenazine biosynthesis protein PhzF like</fullName>
    </submittedName>
</protein>
<dbReference type="InterPro" id="IPR003719">
    <property type="entry name" value="Phenazine_PhzF-like"/>
</dbReference>
<dbReference type="RefSeq" id="WP_098240366.1">
    <property type="nucleotide sequence ID" value="NZ_CP022685.1"/>
</dbReference>
<sequence>MTDVEIVRVFVTADGTGGSPLGVVTDGASVPGVTGRQELARQLGFSETVFVDDAARGEVDIYTPSARLPFAGYPLIGAASVLREHGTPVDVLRTAAGDVATWVEGGFTWIRGRAAWVSGKRTQQYASAAEVDALPAPPPGEGWLYAWAWQDEAAGTLRARGFPRRGDAITEDEATGAAAMLLAAELGRDVHIRQGVASEIVARVRDEGWTEVGGRVAAAERRPLPQVADAS</sequence>
<dbReference type="GO" id="GO:0003824">
    <property type="term" value="F:catalytic activity"/>
    <property type="evidence" value="ECO:0007669"/>
    <property type="project" value="InterPro"/>
</dbReference>